<dbReference type="AlphaFoldDB" id="A0A6S6SEW2"/>
<evidence type="ECO:0000313" key="1">
    <source>
        <dbReference type="EMBL" id="CAA6801842.1"/>
    </source>
</evidence>
<organism evidence="1">
    <name type="scientific">uncultured Thiotrichaceae bacterium</name>
    <dbReference type="NCBI Taxonomy" id="298394"/>
    <lineage>
        <taxon>Bacteria</taxon>
        <taxon>Pseudomonadati</taxon>
        <taxon>Pseudomonadota</taxon>
        <taxon>Gammaproteobacteria</taxon>
        <taxon>Thiotrichales</taxon>
        <taxon>Thiotrichaceae</taxon>
        <taxon>environmental samples</taxon>
    </lineage>
</organism>
<sequence>MNNLLKLSLITAISIHITGCSVVGQAPEVDYIIPVQDVSLKIGESAIVNGAIDRCGQDSLRWSDISIQLPLSETGFFSNAGQGVIQSKRCGADTNALKVRFTANK</sequence>
<feature type="non-terminal residue" evidence="1">
    <location>
        <position position="105"/>
    </location>
</feature>
<reference evidence="1" key="1">
    <citation type="submission" date="2020-01" db="EMBL/GenBank/DDBJ databases">
        <authorList>
            <person name="Meier V. D."/>
            <person name="Meier V D."/>
        </authorList>
    </citation>
    <scope>NUCLEOTIDE SEQUENCE</scope>
    <source>
        <strain evidence="1">HLG_WM_MAG_08</strain>
    </source>
</reference>
<gene>
    <name evidence="1" type="ORF">HELGO_WM70001</name>
</gene>
<name>A0A6S6SEW2_9GAMM</name>
<protein>
    <submittedName>
        <fullName evidence="1">Uncharacterized protein</fullName>
    </submittedName>
</protein>
<proteinExistence type="predicted"/>
<dbReference type="EMBL" id="CACVAV010000029">
    <property type="protein sequence ID" value="CAA6801842.1"/>
    <property type="molecule type" value="Genomic_DNA"/>
</dbReference>
<accession>A0A6S6SEW2</accession>